<dbReference type="CDD" id="cd12148">
    <property type="entry name" value="fungal_TF_MHR"/>
    <property type="match status" value="1"/>
</dbReference>
<keyword evidence="1" id="KW-0539">Nucleus</keyword>
<dbReference type="EMBL" id="ML994612">
    <property type="protein sequence ID" value="KAF2194019.1"/>
    <property type="molecule type" value="Genomic_DNA"/>
</dbReference>
<evidence type="ECO:0000313" key="4">
    <source>
        <dbReference type="Proteomes" id="UP000800200"/>
    </source>
</evidence>
<accession>A0A6A6ETA7</accession>
<proteinExistence type="predicted"/>
<dbReference type="InterPro" id="IPR007219">
    <property type="entry name" value="XnlR_reg_dom"/>
</dbReference>
<keyword evidence="4" id="KW-1185">Reference proteome</keyword>
<dbReference type="Proteomes" id="UP000800200">
    <property type="component" value="Unassembled WGS sequence"/>
</dbReference>
<protein>
    <recommendedName>
        <fullName evidence="2">Xylanolytic transcriptional activator regulatory domain-containing protein</fullName>
    </recommendedName>
</protein>
<dbReference type="Pfam" id="PF04082">
    <property type="entry name" value="Fungal_trans"/>
    <property type="match status" value="1"/>
</dbReference>
<dbReference type="SMART" id="SM00906">
    <property type="entry name" value="Fungal_trans"/>
    <property type="match status" value="1"/>
</dbReference>
<reference evidence="3" key="1">
    <citation type="journal article" date="2020" name="Stud. Mycol.">
        <title>101 Dothideomycetes genomes: a test case for predicting lifestyles and emergence of pathogens.</title>
        <authorList>
            <person name="Haridas S."/>
            <person name="Albert R."/>
            <person name="Binder M."/>
            <person name="Bloem J."/>
            <person name="Labutti K."/>
            <person name="Salamov A."/>
            <person name="Andreopoulos B."/>
            <person name="Baker S."/>
            <person name="Barry K."/>
            <person name="Bills G."/>
            <person name="Bluhm B."/>
            <person name="Cannon C."/>
            <person name="Castanera R."/>
            <person name="Culley D."/>
            <person name="Daum C."/>
            <person name="Ezra D."/>
            <person name="Gonzalez J."/>
            <person name="Henrissat B."/>
            <person name="Kuo A."/>
            <person name="Liang C."/>
            <person name="Lipzen A."/>
            <person name="Lutzoni F."/>
            <person name="Magnuson J."/>
            <person name="Mondo S."/>
            <person name="Nolan M."/>
            <person name="Ohm R."/>
            <person name="Pangilinan J."/>
            <person name="Park H.-J."/>
            <person name="Ramirez L."/>
            <person name="Alfaro M."/>
            <person name="Sun H."/>
            <person name="Tritt A."/>
            <person name="Yoshinaga Y."/>
            <person name="Zwiers L.-H."/>
            <person name="Turgeon B."/>
            <person name="Goodwin S."/>
            <person name="Spatafora J."/>
            <person name="Crous P."/>
            <person name="Grigoriev I."/>
        </authorList>
    </citation>
    <scope>NUCLEOTIDE SEQUENCE</scope>
    <source>
        <strain evidence="3">CBS 207.26</strain>
    </source>
</reference>
<evidence type="ECO:0000256" key="1">
    <source>
        <dbReference type="ARBA" id="ARBA00023242"/>
    </source>
</evidence>
<dbReference type="PANTHER" id="PTHR47425">
    <property type="entry name" value="FARB-RELATED"/>
    <property type="match status" value="1"/>
</dbReference>
<dbReference type="InterPro" id="IPR052761">
    <property type="entry name" value="Fungal_Detox/Toxin_TFs"/>
</dbReference>
<sequence>EDLEYLKVKGCFTLPVESKELLKAYFQFVHPTFPVTDGSLFLQDYAVSGHEGINLLLLWSMFSVSVSYIPISPRKASKETYAHRAKLLFDLSQENNKIVLVQSALLLSFWFADTEDVKQSWYWTSIAFGIAQTLGLHREVRSAHAQVTVQQRSLWRNIWQCRMTRDVWLAFGMGRPLRIKASDCDCPMPEDADCQFTDLALHDEKLYSLREAAGFVSMWQSLITTSTVLRDIITNKTLSPSQVKSFEGRIN</sequence>
<dbReference type="GO" id="GO:0006351">
    <property type="term" value="P:DNA-templated transcription"/>
    <property type="evidence" value="ECO:0007669"/>
    <property type="project" value="InterPro"/>
</dbReference>
<gene>
    <name evidence="3" type="ORF">K469DRAFT_464204</name>
</gene>
<name>A0A6A6ETA7_9PEZI</name>
<feature type="non-terminal residue" evidence="3">
    <location>
        <position position="251"/>
    </location>
</feature>
<evidence type="ECO:0000313" key="3">
    <source>
        <dbReference type="EMBL" id="KAF2194019.1"/>
    </source>
</evidence>
<dbReference type="OrthoDB" id="4161332at2759"/>
<dbReference type="AlphaFoldDB" id="A0A6A6ETA7"/>
<evidence type="ECO:0000259" key="2">
    <source>
        <dbReference type="SMART" id="SM00906"/>
    </source>
</evidence>
<feature type="non-terminal residue" evidence="3">
    <location>
        <position position="1"/>
    </location>
</feature>
<dbReference type="GO" id="GO:0003677">
    <property type="term" value="F:DNA binding"/>
    <property type="evidence" value="ECO:0007669"/>
    <property type="project" value="InterPro"/>
</dbReference>
<dbReference type="PANTHER" id="PTHR47425:SF3">
    <property type="entry name" value="ZN(II)2CYS6 TRANSCRIPTION FACTOR (EUROFUNG)"/>
    <property type="match status" value="1"/>
</dbReference>
<organism evidence="3 4">
    <name type="scientific">Zopfia rhizophila CBS 207.26</name>
    <dbReference type="NCBI Taxonomy" id="1314779"/>
    <lineage>
        <taxon>Eukaryota</taxon>
        <taxon>Fungi</taxon>
        <taxon>Dikarya</taxon>
        <taxon>Ascomycota</taxon>
        <taxon>Pezizomycotina</taxon>
        <taxon>Dothideomycetes</taxon>
        <taxon>Dothideomycetes incertae sedis</taxon>
        <taxon>Zopfiaceae</taxon>
        <taxon>Zopfia</taxon>
    </lineage>
</organism>
<dbReference type="GO" id="GO:0008270">
    <property type="term" value="F:zinc ion binding"/>
    <property type="evidence" value="ECO:0007669"/>
    <property type="project" value="InterPro"/>
</dbReference>
<feature type="domain" description="Xylanolytic transcriptional activator regulatory" evidence="2">
    <location>
        <begin position="120"/>
        <end position="195"/>
    </location>
</feature>